<gene>
    <name evidence="1" type="ORF">GHT06_019018</name>
</gene>
<comment type="caution">
    <text evidence="1">The sequence shown here is derived from an EMBL/GenBank/DDBJ whole genome shotgun (WGS) entry which is preliminary data.</text>
</comment>
<accession>A0AAD5L1Z0</accession>
<dbReference type="AlphaFoldDB" id="A0AAD5L1Z0"/>
<dbReference type="Proteomes" id="UP000820818">
    <property type="component" value="Linkage Group LG8"/>
</dbReference>
<proteinExistence type="predicted"/>
<reference evidence="1 2" key="1">
    <citation type="submission" date="2022-05" db="EMBL/GenBank/DDBJ databases">
        <title>A multi-omics perspective on studying reproductive biology in Daphnia sinensis.</title>
        <authorList>
            <person name="Jia J."/>
        </authorList>
    </citation>
    <scope>NUCLEOTIDE SEQUENCE [LARGE SCALE GENOMIC DNA]</scope>
    <source>
        <strain evidence="1 2">WSL</strain>
    </source>
</reference>
<keyword evidence="2" id="KW-1185">Reference proteome</keyword>
<sequence>MQPPELLITFFECLISGSKTVSGKRSRRIKSLADDSIFAVTNGLFKPAKHLLLGMYLKSATGKREVLNVVNRYGQCISYTTAEEIETELTFNASEPSRMLPDGMHRRSDLHTGVAFDNFDLFTDGYEEDDIVPPKRRRRTYEIINDTMKPYHKQTKMLTESMLGLEDQRRALIPDSLQTARKLDFIWMASLTMEVPNTPMWTGWNSLSTPKDSLPQQRVLYLPQINAFPTRADVVMETMQRSLRIADECDQQYISVTYDLAIAKIALSIQAAERPRFNKLFIQLGAFHIQLSFFKAVGKFIAESGGPYILTESGVLAEGPLNGYFT</sequence>
<protein>
    <submittedName>
        <fullName evidence="1">Uncharacterized protein</fullName>
    </submittedName>
</protein>
<evidence type="ECO:0000313" key="1">
    <source>
        <dbReference type="EMBL" id="KAI9553760.1"/>
    </source>
</evidence>
<dbReference type="EMBL" id="WJBH02000008">
    <property type="protein sequence ID" value="KAI9553760.1"/>
    <property type="molecule type" value="Genomic_DNA"/>
</dbReference>
<organism evidence="1 2">
    <name type="scientific">Daphnia sinensis</name>
    <dbReference type="NCBI Taxonomy" id="1820382"/>
    <lineage>
        <taxon>Eukaryota</taxon>
        <taxon>Metazoa</taxon>
        <taxon>Ecdysozoa</taxon>
        <taxon>Arthropoda</taxon>
        <taxon>Crustacea</taxon>
        <taxon>Branchiopoda</taxon>
        <taxon>Diplostraca</taxon>
        <taxon>Cladocera</taxon>
        <taxon>Anomopoda</taxon>
        <taxon>Daphniidae</taxon>
        <taxon>Daphnia</taxon>
        <taxon>Daphnia similis group</taxon>
    </lineage>
</organism>
<dbReference type="PANTHER" id="PTHR46704">
    <property type="entry name" value="CXC DOMAIN-CONTAINING PROTEIN-RELATED"/>
    <property type="match status" value="1"/>
</dbReference>
<evidence type="ECO:0000313" key="2">
    <source>
        <dbReference type="Proteomes" id="UP000820818"/>
    </source>
</evidence>
<dbReference type="PANTHER" id="PTHR46704:SF9">
    <property type="entry name" value="BHLH DOMAIN-CONTAINING PROTEIN"/>
    <property type="match status" value="1"/>
</dbReference>
<name>A0AAD5L1Z0_9CRUS</name>